<comment type="caution">
    <text evidence="3">The sequence shown here is derived from an EMBL/GenBank/DDBJ whole genome shotgun (WGS) entry which is preliminary data.</text>
</comment>
<gene>
    <name evidence="3" type="ORF">ABL78_6965</name>
</gene>
<evidence type="ECO:0000313" key="3">
    <source>
        <dbReference type="EMBL" id="KPI83990.1"/>
    </source>
</evidence>
<proteinExistence type="predicted"/>
<feature type="domain" description="PH" evidence="2">
    <location>
        <begin position="1"/>
        <end position="23"/>
    </location>
</feature>
<dbReference type="VEuPathDB" id="TriTrypDB:Lsey_0302_0070"/>
<dbReference type="EMBL" id="LJSK01000302">
    <property type="protein sequence ID" value="KPI83990.1"/>
    <property type="molecule type" value="Genomic_DNA"/>
</dbReference>
<dbReference type="InterPro" id="IPR001849">
    <property type="entry name" value="PH_domain"/>
</dbReference>
<evidence type="ECO:0000313" key="4">
    <source>
        <dbReference type="Proteomes" id="UP000038009"/>
    </source>
</evidence>
<dbReference type="Proteomes" id="UP000038009">
    <property type="component" value="Unassembled WGS sequence"/>
</dbReference>
<keyword evidence="1" id="KW-0175">Coiled coil</keyword>
<dbReference type="OrthoDB" id="10437553at2759"/>
<accession>A0A0N1HUM2</accession>
<organism evidence="3 4">
    <name type="scientific">Leptomonas seymouri</name>
    <dbReference type="NCBI Taxonomy" id="5684"/>
    <lineage>
        <taxon>Eukaryota</taxon>
        <taxon>Discoba</taxon>
        <taxon>Euglenozoa</taxon>
        <taxon>Kinetoplastea</taxon>
        <taxon>Metakinetoplastina</taxon>
        <taxon>Trypanosomatida</taxon>
        <taxon>Trypanosomatidae</taxon>
        <taxon>Leishmaniinae</taxon>
        <taxon>Leptomonas</taxon>
    </lineage>
</organism>
<dbReference type="OMA" id="SAHTNEW"/>
<name>A0A0N1HUM2_LEPSE</name>
<sequence length="276" mass="30758">MALSAETIRLQDEWSTALQHTVHDLVKMTNQAARSHEAYLNAMTRVGQLYAECGDLMASANTSALSIARPVAEVACARGVAAHLMSSIEHWRRSDDERKLTSFLSAHTNEWRYLRQETARISQHHSTRSDVQQLVEQMRSKLEVERMKQGASSRLRRLETELDNLQEELAKCNERVQRSMAKNVKLCCKELITCGSQLVDVMSASGYSMECCFQSTCATDAEHSHPTWTPLNLQSCDCPSAEASVLIGQALNESPMVSSGRSNDTATQEVTCKCTK</sequence>
<feature type="coiled-coil region" evidence="1">
    <location>
        <begin position="141"/>
        <end position="182"/>
    </location>
</feature>
<evidence type="ECO:0000259" key="2">
    <source>
        <dbReference type="PROSITE" id="PS50003"/>
    </source>
</evidence>
<dbReference type="PROSITE" id="PS50003">
    <property type="entry name" value="PH_DOMAIN"/>
    <property type="match status" value="1"/>
</dbReference>
<dbReference type="AlphaFoldDB" id="A0A0N1HUM2"/>
<protein>
    <recommendedName>
        <fullName evidence="2">PH domain-containing protein</fullName>
    </recommendedName>
</protein>
<reference evidence="3 4" key="1">
    <citation type="journal article" date="2015" name="PLoS Pathog.">
        <title>Leptomonas seymouri: Adaptations to the Dixenous Life Cycle Analyzed by Genome Sequencing, Transcriptome Profiling and Co-infection with Leishmania donovani.</title>
        <authorList>
            <person name="Kraeva N."/>
            <person name="Butenko A."/>
            <person name="Hlavacova J."/>
            <person name="Kostygov A."/>
            <person name="Myskova J."/>
            <person name="Grybchuk D."/>
            <person name="Lestinova T."/>
            <person name="Votypka J."/>
            <person name="Volf P."/>
            <person name="Opperdoes F."/>
            <person name="Flegontov P."/>
            <person name="Lukes J."/>
            <person name="Yurchenko V."/>
        </authorList>
    </citation>
    <scope>NUCLEOTIDE SEQUENCE [LARGE SCALE GENOMIC DNA]</scope>
    <source>
        <strain evidence="3 4">ATCC 30220</strain>
    </source>
</reference>
<evidence type="ECO:0000256" key="1">
    <source>
        <dbReference type="SAM" id="Coils"/>
    </source>
</evidence>
<keyword evidence="4" id="KW-1185">Reference proteome</keyword>